<dbReference type="HOGENOM" id="CLU_039715_0_0_10"/>
<accession>D0MIJ0</accession>
<dbReference type="PANTHER" id="PTHR34047">
    <property type="entry name" value="NUCLEAR INTRON MATURASE 1, MITOCHONDRIAL-RELATED"/>
    <property type="match status" value="1"/>
</dbReference>
<name>D0MIJ0_RHOM4</name>
<organism evidence="3 4">
    <name type="scientific">Rhodothermus marinus (strain ATCC 43812 / DSM 4252 / R-10)</name>
    <name type="common">Rhodothermus obamensis</name>
    <dbReference type="NCBI Taxonomy" id="518766"/>
    <lineage>
        <taxon>Bacteria</taxon>
        <taxon>Pseudomonadati</taxon>
        <taxon>Rhodothermota</taxon>
        <taxon>Rhodothermia</taxon>
        <taxon>Rhodothermales</taxon>
        <taxon>Rhodothermaceae</taxon>
        <taxon>Rhodothermus</taxon>
    </lineage>
</organism>
<dbReference type="InterPro" id="IPR000477">
    <property type="entry name" value="RT_dom"/>
</dbReference>
<protein>
    <submittedName>
        <fullName evidence="3">Reverse transcriptase</fullName>
    </submittedName>
</protein>
<dbReference type="Pfam" id="PF00078">
    <property type="entry name" value="RVT_1"/>
    <property type="match status" value="1"/>
</dbReference>
<dbReference type="KEGG" id="rmr:Rmar_1410"/>
<dbReference type="eggNOG" id="COG3344">
    <property type="taxonomic scope" value="Bacteria"/>
</dbReference>
<dbReference type="SUPFAM" id="SSF56672">
    <property type="entry name" value="DNA/RNA polymerases"/>
    <property type="match status" value="1"/>
</dbReference>
<keyword evidence="3" id="KW-0548">Nucleotidyltransferase</keyword>
<proteinExistence type="inferred from homology"/>
<dbReference type="InterPro" id="IPR043502">
    <property type="entry name" value="DNA/RNA_pol_sf"/>
</dbReference>
<dbReference type="Proteomes" id="UP000002221">
    <property type="component" value="Chromosome"/>
</dbReference>
<evidence type="ECO:0000313" key="4">
    <source>
        <dbReference type="Proteomes" id="UP000002221"/>
    </source>
</evidence>
<dbReference type="EMBL" id="CP001807">
    <property type="protein sequence ID" value="ACY48298.1"/>
    <property type="molecule type" value="Genomic_DNA"/>
</dbReference>
<keyword evidence="3" id="KW-0808">Transferase</keyword>
<reference evidence="3 4" key="1">
    <citation type="journal article" date="2009" name="Stand. Genomic Sci.">
        <title>Complete genome sequence of Rhodothermus marinus type strain (R-10).</title>
        <authorList>
            <person name="Nolan M."/>
            <person name="Tindall B.J."/>
            <person name="Pomrenke H."/>
            <person name="Lapidus A."/>
            <person name="Copeland A."/>
            <person name="Glavina Del Rio T."/>
            <person name="Lucas S."/>
            <person name="Chen F."/>
            <person name="Tice H."/>
            <person name="Cheng J.F."/>
            <person name="Saunders E."/>
            <person name="Han C."/>
            <person name="Bruce D."/>
            <person name="Goodwin L."/>
            <person name="Chain P."/>
            <person name="Pitluck S."/>
            <person name="Ovchinikova G."/>
            <person name="Pati A."/>
            <person name="Ivanova N."/>
            <person name="Mavromatis K."/>
            <person name="Chen A."/>
            <person name="Palaniappan K."/>
            <person name="Land M."/>
            <person name="Hauser L."/>
            <person name="Chang Y.J."/>
            <person name="Jeffries C.D."/>
            <person name="Brettin T."/>
            <person name="Goker M."/>
            <person name="Bristow J."/>
            <person name="Eisen J.A."/>
            <person name="Markowitz V."/>
            <person name="Hugenholtz P."/>
            <person name="Kyrpides N.C."/>
            <person name="Klenk H.P."/>
            <person name="Detter J.C."/>
        </authorList>
    </citation>
    <scope>NUCLEOTIDE SEQUENCE [LARGE SCALE GENOMIC DNA]</scope>
    <source>
        <strain evidence="4">ATCC 43812 / DSM 4252 / R-10</strain>
    </source>
</reference>
<dbReference type="RefSeq" id="WP_012843909.1">
    <property type="nucleotide sequence ID" value="NC_013501.1"/>
</dbReference>
<dbReference type="CDD" id="cd01646">
    <property type="entry name" value="RT_Bac_retron_I"/>
    <property type="match status" value="1"/>
</dbReference>
<evidence type="ECO:0000259" key="2">
    <source>
        <dbReference type="PROSITE" id="PS50878"/>
    </source>
</evidence>
<feature type="domain" description="Reverse transcriptase" evidence="2">
    <location>
        <begin position="100"/>
        <end position="325"/>
    </location>
</feature>
<dbReference type="PANTHER" id="PTHR34047:SF8">
    <property type="entry name" value="PROTEIN YKFC"/>
    <property type="match status" value="1"/>
</dbReference>
<dbReference type="GO" id="GO:0003964">
    <property type="term" value="F:RNA-directed DNA polymerase activity"/>
    <property type="evidence" value="ECO:0007669"/>
    <property type="project" value="UniProtKB-KW"/>
</dbReference>
<keyword evidence="3" id="KW-0695">RNA-directed DNA polymerase</keyword>
<evidence type="ECO:0000256" key="1">
    <source>
        <dbReference type="ARBA" id="ARBA00034120"/>
    </source>
</evidence>
<gene>
    <name evidence="3" type="ordered locus">Rmar_1410</name>
</gene>
<evidence type="ECO:0000313" key="3">
    <source>
        <dbReference type="EMBL" id="ACY48298.1"/>
    </source>
</evidence>
<dbReference type="OrthoDB" id="9780724at2"/>
<dbReference type="InterPro" id="IPR051083">
    <property type="entry name" value="GrpII_Intron_Splice-Mob/Def"/>
</dbReference>
<dbReference type="PROSITE" id="PS50878">
    <property type="entry name" value="RT_POL"/>
    <property type="match status" value="1"/>
</dbReference>
<sequence>MSERNNSSARLVLDMSADEARAFFLKPESYCDIDLPLYFTFESVLSEVDNYLHDEELDNLCEQGIRPAHLEGVNYLLLSNKDGRHAWRPFEVIHPVLYVDLVNAITHPENWKFIQERFLQFKNDSVVDCVSIPVESTSRSKDKEEQILVWWQEIEQRSIELALEFEVLAHTDINDCYGQIYTHSIAWALHSKEKAKKERKDLSLIGNRIDKCIQNMRYGQTNGIPQGSILMDFIAEMVLGYADLCLSEKLAKTTLQDKNYKILRYRDDYRIFVRSKYDAEEILKILTEVLSNLGLKLNSEKTVISDSIIQSSIKEDKLAWLFRVQEDNDLVRHLLILHDHARCYPNSGSLLRGLAEFRKKLDKTKTCSNPHVLISIVVDIAYGNPRTYPVCAAIISRLLGFLKSESDKKEIFNKIVGKFRRLPNTGYMEVWLQRIAIPLGFQDEWSERLCLIAEGKEKKSLWENDWIKSDELKGVLNKPIVDEEKKKSMQPAIAPEEYELFRWQY</sequence>
<dbReference type="STRING" id="518766.Rmar_1410"/>
<comment type="similarity">
    <text evidence="1">Belongs to the bacterial reverse transcriptase family.</text>
</comment>
<keyword evidence="4" id="KW-1185">Reference proteome</keyword>
<dbReference type="AlphaFoldDB" id="D0MIJ0"/>